<keyword evidence="2" id="KW-0378">Hydrolase</keyword>
<dbReference type="Pfam" id="PF00149">
    <property type="entry name" value="Metallophos"/>
    <property type="match status" value="1"/>
</dbReference>
<feature type="domain" description="Calcineurin-like phosphoesterase" evidence="3">
    <location>
        <begin position="3"/>
        <end position="195"/>
    </location>
</feature>
<evidence type="ECO:0000256" key="2">
    <source>
        <dbReference type="RuleBase" id="RU362119"/>
    </source>
</evidence>
<dbReference type="InterPro" id="IPR006179">
    <property type="entry name" value="5_nucleotidase/apyrase"/>
</dbReference>
<dbReference type="PANTHER" id="PTHR11575">
    <property type="entry name" value="5'-NUCLEOTIDASE-RELATED"/>
    <property type="match status" value="1"/>
</dbReference>
<sequence>MELTILHTNDIHSNYENFSKIVSKIEELKDENTIILDGGDFADFKRMELQGTDGIAAVDLLEYSCYDAIAIGNNETFNGLDILTNMATASKVPFLGCNLYKLGFKNIKGIKKSTIINKNGVRILVIGASPDLGVFNTLSGIETKDPIESIKEEMKLNNGKYDLCLVLSHLGMDKDREIAEEIDDVNVIIGGHFHILMDEPKIVNNTIIHTSGCYGENLGLLKIKIHKNNVEVLEGKNINVNTCDLCENVINILKENKEKALDNLMKPLYSIPIDLWHDVAEENPITNLLADALAHIFNCDIGIINSGVINGGIRKDEVSSKKIFEICTSSLNPTYFEIQGKYLREAFQSSLDSDVCFMDGSGPGFRGKYLGRIHVSKALIEHDGRKIKDIFINGEKLQDDKWYKVASSDYLQRGTGYESLKNNRNEIYNKEYLRDVLREYIGKREFLLEAIKDRWILKKS</sequence>
<dbReference type="PRINTS" id="PR01607">
    <property type="entry name" value="APYRASEFAMLY"/>
</dbReference>
<evidence type="ECO:0000259" key="3">
    <source>
        <dbReference type="Pfam" id="PF00149"/>
    </source>
</evidence>
<dbReference type="PANTHER" id="PTHR11575:SF24">
    <property type="entry name" value="5'-NUCLEOTIDASE"/>
    <property type="match status" value="1"/>
</dbReference>
<dbReference type="InterPro" id="IPR004843">
    <property type="entry name" value="Calcineurin-like_PHP"/>
</dbReference>
<dbReference type="Pfam" id="PF02872">
    <property type="entry name" value="5_nucleotid_C"/>
    <property type="match status" value="1"/>
</dbReference>
<proteinExistence type="inferred from homology"/>
<dbReference type="GO" id="GO:0016787">
    <property type="term" value="F:hydrolase activity"/>
    <property type="evidence" value="ECO:0007669"/>
    <property type="project" value="UniProtKB-KW"/>
</dbReference>
<name>A0A0C1R7G6_9CLOT</name>
<dbReference type="CDD" id="cd00845">
    <property type="entry name" value="MPP_UshA_N_like"/>
    <property type="match status" value="1"/>
</dbReference>
<dbReference type="SUPFAM" id="SSF55816">
    <property type="entry name" value="5'-nucleotidase (syn. UDP-sugar hydrolase), C-terminal domain"/>
    <property type="match status" value="1"/>
</dbReference>
<protein>
    <recommendedName>
        <fullName evidence="7">Calcineurin-like phosphoesterase family protein</fullName>
    </recommendedName>
</protein>
<dbReference type="RefSeq" id="WP_039633904.1">
    <property type="nucleotide sequence ID" value="NZ_AYSO01000017.1"/>
</dbReference>
<dbReference type="InterPro" id="IPR036907">
    <property type="entry name" value="5'-Nucleotdase_C_sf"/>
</dbReference>
<feature type="domain" description="5'-Nucleotidase C-terminal" evidence="4">
    <location>
        <begin position="274"/>
        <end position="417"/>
    </location>
</feature>
<dbReference type="GO" id="GO:0009166">
    <property type="term" value="P:nucleotide catabolic process"/>
    <property type="evidence" value="ECO:0007669"/>
    <property type="project" value="InterPro"/>
</dbReference>
<accession>A0A0C1R7G6</accession>
<dbReference type="STRING" id="29341.RSJ17_15705"/>
<dbReference type="AlphaFoldDB" id="A0A0C1R7G6"/>
<keyword evidence="2" id="KW-0547">Nucleotide-binding</keyword>
<keyword evidence="1" id="KW-0732">Signal</keyword>
<dbReference type="Gene3D" id="3.60.21.10">
    <property type="match status" value="1"/>
</dbReference>
<keyword evidence="6" id="KW-1185">Reference proteome</keyword>
<dbReference type="Proteomes" id="UP000031366">
    <property type="component" value="Unassembled WGS sequence"/>
</dbReference>
<comment type="similarity">
    <text evidence="2">Belongs to the 5'-nucleotidase family.</text>
</comment>
<dbReference type="InterPro" id="IPR008334">
    <property type="entry name" value="5'-Nucleotdase_C"/>
</dbReference>
<dbReference type="EMBL" id="AYSO01000017">
    <property type="protein sequence ID" value="KIE46456.1"/>
    <property type="molecule type" value="Genomic_DNA"/>
</dbReference>
<evidence type="ECO:0000313" key="6">
    <source>
        <dbReference type="Proteomes" id="UP000031366"/>
    </source>
</evidence>
<evidence type="ECO:0008006" key="7">
    <source>
        <dbReference type="Google" id="ProtNLM"/>
    </source>
</evidence>
<gene>
    <name evidence="5" type="ORF">U732_1963</name>
</gene>
<dbReference type="GO" id="GO:0000166">
    <property type="term" value="F:nucleotide binding"/>
    <property type="evidence" value="ECO:0007669"/>
    <property type="project" value="UniProtKB-KW"/>
</dbReference>
<evidence type="ECO:0000313" key="5">
    <source>
        <dbReference type="EMBL" id="KIE46456.1"/>
    </source>
</evidence>
<dbReference type="InterPro" id="IPR029052">
    <property type="entry name" value="Metallo-depent_PP-like"/>
</dbReference>
<comment type="caution">
    <text evidence="5">The sequence shown here is derived from an EMBL/GenBank/DDBJ whole genome shotgun (WGS) entry which is preliminary data.</text>
</comment>
<evidence type="ECO:0000256" key="1">
    <source>
        <dbReference type="ARBA" id="ARBA00022729"/>
    </source>
</evidence>
<organism evidence="5 6">
    <name type="scientific">Clostridium argentinense CDC 2741</name>
    <dbReference type="NCBI Taxonomy" id="1418104"/>
    <lineage>
        <taxon>Bacteria</taxon>
        <taxon>Bacillati</taxon>
        <taxon>Bacillota</taxon>
        <taxon>Clostridia</taxon>
        <taxon>Eubacteriales</taxon>
        <taxon>Clostridiaceae</taxon>
        <taxon>Clostridium</taxon>
    </lineage>
</organism>
<dbReference type="SUPFAM" id="SSF56300">
    <property type="entry name" value="Metallo-dependent phosphatases"/>
    <property type="match status" value="1"/>
</dbReference>
<dbReference type="Gene3D" id="3.90.780.10">
    <property type="entry name" value="5'-Nucleotidase, C-terminal domain"/>
    <property type="match status" value="1"/>
</dbReference>
<reference evidence="5 6" key="1">
    <citation type="journal article" date="2015" name="Infect. Genet. Evol.">
        <title>Genomic sequences of six botulinum neurotoxin-producing strains representing three clostridial species illustrate the mobility and diversity of botulinum neurotoxin genes.</title>
        <authorList>
            <person name="Smith T.J."/>
            <person name="Hill K.K."/>
            <person name="Xie G."/>
            <person name="Foley B.T."/>
            <person name="Williamson C.H."/>
            <person name="Foster J.T."/>
            <person name="Johnson S.L."/>
            <person name="Chertkov O."/>
            <person name="Teshima H."/>
            <person name="Gibbons H.S."/>
            <person name="Johnsky L.A."/>
            <person name="Karavis M.A."/>
            <person name="Smith L.A."/>
        </authorList>
    </citation>
    <scope>NUCLEOTIDE SEQUENCE [LARGE SCALE GENOMIC DNA]</scope>
    <source>
        <strain evidence="5 6">CDC 2741</strain>
    </source>
</reference>
<evidence type="ECO:0000259" key="4">
    <source>
        <dbReference type="Pfam" id="PF02872"/>
    </source>
</evidence>
<dbReference type="OrthoDB" id="9800780at2"/>